<name>A0ABQ6VSD1_9PROT</name>
<keyword evidence="3" id="KW-1185">Reference proteome</keyword>
<dbReference type="RefSeq" id="WP_153467677.1">
    <property type="nucleotide sequence ID" value="NZ_QYAZ01000001.1"/>
</dbReference>
<dbReference type="InterPro" id="IPR018774">
    <property type="entry name" value="Phage_Mu_GpT"/>
</dbReference>
<evidence type="ECO:0000259" key="1">
    <source>
        <dbReference type="Pfam" id="PF10124"/>
    </source>
</evidence>
<gene>
    <name evidence="2" type="ORF">D3W54_01345</name>
</gene>
<accession>A0ABQ6VSD1</accession>
<dbReference type="Proteomes" id="UP000427842">
    <property type="component" value="Unassembled WGS sequence"/>
</dbReference>
<organism evidence="2 3">
    <name type="scientific">Komagataeibacter medellinensis</name>
    <dbReference type="NCBI Taxonomy" id="1177712"/>
    <lineage>
        <taxon>Bacteria</taxon>
        <taxon>Pseudomonadati</taxon>
        <taxon>Pseudomonadota</taxon>
        <taxon>Alphaproteobacteria</taxon>
        <taxon>Acetobacterales</taxon>
        <taxon>Acetobacteraceae</taxon>
        <taxon>Komagataeibacter</taxon>
    </lineage>
</organism>
<evidence type="ECO:0000313" key="2">
    <source>
        <dbReference type="EMBL" id="KAB8123092.1"/>
    </source>
</evidence>
<sequence length="316" mass="34880">MEINIGNMNALTARVNTAFNKFLTVAPPLYQEFSIIVPSSAGSNIYPRMAEIPGLREWVGERVVHELEANGFEIRNRTFEETISVRREDLEDDQFHVLTPAIQQLGYNASVLPDELVFDTFQAGATKKGWDGQYYFDKEHQTYDESGKVVAYSNLQTPQGTETAGAAWYALVCDRPLKPMIYQTRRPFVITAKTSLQAGVVFSKSRFMWGVDGRCNAGLGLWQLAMKSTRPLNVDTWAAVKAAFASLRRKDGAPYGLVPTHLLVPSNLETQGKYLLNADFVPTLISGSTAAASTSNPYKGDAKLLVCPRLSQSIGG</sequence>
<feature type="domain" description="Bacteriophage Mu GpT" evidence="1">
    <location>
        <begin position="9"/>
        <end position="309"/>
    </location>
</feature>
<dbReference type="Pfam" id="PF10124">
    <property type="entry name" value="Mu-like_gpT"/>
    <property type="match status" value="1"/>
</dbReference>
<protein>
    <submittedName>
        <fullName evidence="2">Head protein</fullName>
    </submittedName>
</protein>
<proteinExistence type="predicted"/>
<dbReference type="EMBL" id="QYAZ01000001">
    <property type="protein sequence ID" value="KAB8123092.1"/>
    <property type="molecule type" value="Genomic_DNA"/>
</dbReference>
<comment type="caution">
    <text evidence="2">The sequence shown here is derived from an EMBL/GenBank/DDBJ whole genome shotgun (WGS) entry which is preliminary data.</text>
</comment>
<reference evidence="2 3" key="1">
    <citation type="submission" date="2018-09" db="EMBL/GenBank/DDBJ databases">
        <title>Genome sequence and characterization of the bcs clusters for the production of nanocellulose from the low pH resistant strain Komagataeibacter medellinensis ID13488.</title>
        <authorList>
            <person name="Hernandez-Arriaga A.M."/>
            <person name="Del Cerro C."/>
            <person name="Urbina L."/>
            <person name="Eceiza A."/>
            <person name="Retegi A."/>
            <person name="Prieto M.A."/>
        </authorList>
    </citation>
    <scope>NUCLEOTIDE SEQUENCE [LARGE SCALE GENOMIC DNA]</scope>
    <source>
        <strain evidence="2 3">ID13488</strain>
    </source>
</reference>
<evidence type="ECO:0000313" key="3">
    <source>
        <dbReference type="Proteomes" id="UP000427842"/>
    </source>
</evidence>